<evidence type="ECO:0000256" key="4">
    <source>
        <dbReference type="ARBA" id="ARBA00023004"/>
    </source>
</evidence>
<dbReference type="SFLD" id="SFLDG01280">
    <property type="entry name" value="HydE/PylB-like"/>
    <property type="match status" value="1"/>
</dbReference>
<name>A0A9D0ZN99_9FIRM</name>
<feature type="binding site" evidence="7">
    <location>
        <position position="62"/>
    </location>
    <ligand>
        <name>[4Fe-4S] cluster</name>
        <dbReference type="ChEBI" id="CHEBI:49883"/>
        <note>4Fe-4S-S-AdoMet</note>
    </ligand>
</feature>
<reference evidence="11" key="2">
    <citation type="journal article" date="2021" name="PeerJ">
        <title>Extensive microbial diversity within the chicken gut microbiome revealed by metagenomics and culture.</title>
        <authorList>
            <person name="Gilroy R."/>
            <person name="Ravi A."/>
            <person name="Getino M."/>
            <person name="Pursley I."/>
            <person name="Horton D.L."/>
            <person name="Alikhan N.F."/>
            <person name="Baker D."/>
            <person name="Gharbi K."/>
            <person name="Hall N."/>
            <person name="Watson M."/>
            <person name="Adriaenssens E.M."/>
            <person name="Foster-Nyarko E."/>
            <person name="Jarju S."/>
            <person name="Secka A."/>
            <person name="Antonio M."/>
            <person name="Oren A."/>
            <person name="Chaudhuri R.R."/>
            <person name="La Ragione R."/>
            <person name="Hildebrand F."/>
            <person name="Pallen M.J."/>
        </authorList>
    </citation>
    <scope>NUCLEOTIDE SEQUENCE</scope>
    <source>
        <strain evidence="11">ChiSjej6B24-2974</strain>
    </source>
</reference>
<evidence type="ECO:0000256" key="5">
    <source>
        <dbReference type="ARBA" id="ARBA00023014"/>
    </source>
</evidence>
<evidence type="ECO:0000259" key="10">
    <source>
        <dbReference type="PROSITE" id="PS51918"/>
    </source>
</evidence>
<protein>
    <submittedName>
        <fullName evidence="11">[FeFe] hydrogenase H-cluster radical SAM maturase HydE</fullName>
    </submittedName>
</protein>
<gene>
    <name evidence="11" type="primary">hydE</name>
    <name evidence="11" type="ORF">IAA52_09695</name>
</gene>
<evidence type="ECO:0000256" key="7">
    <source>
        <dbReference type="PIRSR" id="PIRSR004762-1"/>
    </source>
</evidence>
<evidence type="ECO:0000256" key="9">
    <source>
        <dbReference type="SAM" id="MobiDB-lite"/>
    </source>
</evidence>
<dbReference type="SUPFAM" id="SSF102114">
    <property type="entry name" value="Radical SAM enzymes"/>
    <property type="match status" value="1"/>
</dbReference>
<feature type="binding site" evidence="7">
    <location>
        <position position="66"/>
    </location>
    <ligand>
        <name>[4Fe-4S] cluster</name>
        <dbReference type="ChEBI" id="CHEBI:49883"/>
        <note>4Fe-4S-S-AdoMet</note>
    </ligand>
</feature>
<dbReference type="SMART" id="SM00876">
    <property type="entry name" value="BATS"/>
    <property type="match status" value="1"/>
</dbReference>
<dbReference type="PANTHER" id="PTHR43726">
    <property type="entry name" value="3-METHYLORNITHINE SYNTHASE"/>
    <property type="match status" value="1"/>
</dbReference>
<evidence type="ECO:0000256" key="6">
    <source>
        <dbReference type="ARBA" id="ARBA00034078"/>
    </source>
</evidence>
<dbReference type="GO" id="GO:0046872">
    <property type="term" value="F:metal ion binding"/>
    <property type="evidence" value="ECO:0007669"/>
    <property type="project" value="UniProtKB-KW"/>
</dbReference>
<sequence length="368" mass="40602">MKRLVDRLAAERRLPRADMLALLACEDAQTLAHLFARARQAREAVYGKDVYIRGLIEFTNFCKNDCLYCGIRRSNARARRYRLSREEILACAEAGYQMGFRTVVLQGGEDAYFTDERLCAIVRALKAARPDRAVTLSVGERSRESYQALFDAGADRYLLRHETATKAHYERLHPPEMSYERRMACLACLKSIGYQTGCGFMVGSPGQTAEHLLADLEFIARFQPQMVGIGPFIPHRDTPLGAFAAGTVELTLKLLAIIRLLLPNVLLPATTALATLDARGCEKGMLAGANVVMPNLSPAQAREKYALYEGKATAAGETANALSDLRRRMESIGYRVAVACGDHRSSTDGEGILTRKKGEHDPCTTPNP</sequence>
<dbReference type="InterPro" id="IPR034422">
    <property type="entry name" value="HydE/PylB-like"/>
</dbReference>
<dbReference type="SFLD" id="SFLDF00348">
    <property type="entry name" value="FeFe_hydrogenase_maturase_(Hyd"/>
    <property type="match status" value="1"/>
</dbReference>
<dbReference type="Gene3D" id="3.20.20.70">
    <property type="entry name" value="Aldolase class I"/>
    <property type="match status" value="1"/>
</dbReference>
<feature type="binding site" evidence="8">
    <location>
        <position position="162"/>
    </location>
    <ligand>
        <name>S-adenosyl-L-methionine</name>
        <dbReference type="ChEBI" id="CHEBI:59789"/>
    </ligand>
</feature>
<dbReference type="NCBIfam" id="TIGR03956">
    <property type="entry name" value="rSAM_HydE"/>
    <property type="match status" value="1"/>
</dbReference>
<organism evidence="11 12">
    <name type="scientific">Candidatus Pullichristensenella stercorigallinarum</name>
    <dbReference type="NCBI Taxonomy" id="2840909"/>
    <lineage>
        <taxon>Bacteria</taxon>
        <taxon>Bacillati</taxon>
        <taxon>Bacillota</taxon>
        <taxon>Clostridia</taxon>
        <taxon>Candidatus Pullichristensenella</taxon>
    </lineage>
</organism>
<dbReference type="InterPro" id="IPR010722">
    <property type="entry name" value="BATS_dom"/>
</dbReference>
<dbReference type="GO" id="GO:0042364">
    <property type="term" value="P:water-soluble vitamin biosynthetic process"/>
    <property type="evidence" value="ECO:0007669"/>
    <property type="project" value="UniProtKB-ARBA"/>
</dbReference>
<dbReference type="GO" id="GO:0051539">
    <property type="term" value="F:4 iron, 4 sulfur cluster binding"/>
    <property type="evidence" value="ECO:0007669"/>
    <property type="project" value="UniProtKB-KW"/>
</dbReference>
<dbReference type="AlphaFoldDB" id="A0A9D0ZN99"/>
<feature type="region of interest" description="Disordered" evidence="9">
    <location>
        <begin position="348"/>
        <end position="368"/>
    </location>
</feature>
<dbReference type="InterPro" id="IPR058240">
    <property type="entry name" value="rSAM_sf"/>
</dbReference>
<keyword evidence="1 7" id="KW-0004">4Fe-4S</keyword>
<comment type="caution">
    <text evidence="11">The sequence shown here is derived from an EMBL/GenBank/DDBJ whole genome shotgun (WGS) entry which is preliminary data.</text>
</comment>
<reference evidence="11" key="1">
    <citation type="submission" date="2020-10" db="EMBL/GenBank/DDBJ databases">
        <authorList>
            <person name="Gilroy R."/>
        </authorList>
    </citation>
    <scope>NUCLEOTIDE SEQUENCE</scope>
    <source>
        <strain evidence="11">ChiSjej6B24-2974</strain>
    </source>
</reference>
<dbReference type="InterPro" id="IPR013785">
    <property type="entry name" value="Aldolase_TIM"/>
</dbReference>
<dbReference type="PIRSF" id="PIRSF004762">
    <property type="entry name" value="CHP00423"/>
    <property type="match status" value="1"/>
</dbReference>
<evidence type="ECO:0000313" key="12">
    <source>
        <dbReference type="Proteomes" id="UP000824260"/>
    </source>
</evidence>
<evidence type="ECO:0000256" key="1">
    <source>
        <dbReference type="ARBA" id="ARBA00022485"/>
    </source>
</evidence>
<dbReference type="PROSITE" id="PS51918">
    <property type="entry name" value="RADICAL_SAM"/>
    <property type="match status" value="1"/>
</dbReference>
<keyword evidence="5 7" id="KW-0411">Iron-sulfur</keyword>
<dbReference type="CDD" id="cd01335">
    <property type="entry name" value="Radical_SAM"/>
    <property type="match status" value="1"/>
</dbReference>
<feature type="binding site" evidence="8">
    <location>
        <position position="137"/>
    </location>
    <ligand>
        <name>(3R)-3-methyl-D-ornithine</name>
        <dbReference type="ChEBI" id="CHEBI:64642"/>
    </ligand>
</feature>
<comment type="cofactor">
    <cofactor evidence="7">
        <name>[4Fe-4S] cluster</name>
        <dbReference type="ChEBI" id="CHEBI:49883"/>
    </cofactor>
    <text evidence="7">Binds 1 [4Fe-4S] cluster. The cluster is coordinated with 3 cysteines and an exchangeable S-adenosyl-L-methionine.</text>
</comment>
<dbReference type="SFLD" id="SFLDG01060">
    <property type="entry name" value="BATS_domain_containing"/>
    <property type="match status" value="1"/>
</dbReference>
<feature type="binding site" evidence="8">
    <location>
        <position position="182"/>
    </location>
    <ligand>
        <name>S-adenosyl-L-methionine</name>
        <dbReference type="ChEBI" id="CHEBI:59789"/>
    </ligand>
</feature>
<dbReference type="InterPro" id="IPR024021">
    <property type="entry name" value="FeFe-hyd_HydE_rSAM"/>
</dbReference>
<feature type="domain" description="Radical SAM core" evidence="10">
    <location>
        <begin position="48"/>
        <end position="270"/>
    </location>
</feature>
<dbReference type="SFLD" id="SFLDG01082">
    <property type="entry name" value="B12-binding_domain_containing"/>
    <property type="match status" value="1"/>
</dbReference>
<dbReference type="GO" id="GO:0044272">
    <property type="term" value="P:sulfur compound biosynthetic process"/>
    <property type="evidence" value="ECO:0007669"/>
    <property type="project" value="UniProtKB-ARBA"/>
</dbReference>
<dbReference type="InterPro" id="IPR007197">
    <property type="entry name" value="rSAM"/>
</dbReference>
<evidence type="ECO:0000256" key="2">
    <source>
        <dbReference type="ARBA" id="ARBA00022691"/>
    </source>
</evidence>
<feature type="binding site" evidence="7">
    <location>
        <position position="69"/>
    </location>
    <ligand>
        <name>[4Fe-4S] cluster</name>
        <dbReference type="ChEBI" id="CHEBI:49883"/>
        <note>4Fe-4S-S-AdoMet</note>
    </ligand>
</feature>
<keyword evidence="3" id="KW-0479">Metal-binding</keyword>
<evidence type="ECO:0000313" key="11">
    <source>
        <dbReference type="EMBL" id="HIQ83357.1"/>
    </source>
</evidence>
<dbReference type="Pfam" id="PF04055">
    <property type="entry name" value="Radical_SAM"/>
    <property type="match status" value="1"/>
</dbReference>
<dbReference type="PANTHER" id="PTHR43726:SF1">
    <property type="entry name" value="BIOTIN SYNTHASE"/>
    <property type="match status" value="1"/>
</dbReference>
<dbReference type="EMBL" id="DVFZ01000095">
    <property type="protein sequence ID" value="HIQ83357.1"/>
    <property type="molecule type" value="Genomic_DNA"/>
</dbReference>
<dbReference type="Proteomes" id="UP000824260">
    <property type="component" value="Unassembled WGS sequence"/>
</dbReference>
<keyword evidence="2 7" id="KW-0949">S-adenosyl-L-methionine</keyword>
<evidence type="ECO:0000256" key="8">
    <source>
        <dbReference type="PIRSR" id="PIRSR004762-2"/>
    </source>
</evidence>
<accession>A0A9D0ZN99</accession>
<dbReference type="InterPro" id="IPR006638">
    <property type="entry name" value="Elp3/MiaA/NifB-like_rSAM"/>
</dbReference>
<comment type="cofactor">
    <cofactor evidence="6">
        <name>[2Fe-2S] cluster</name>
        <dbReference type="ChEBI" id="CHEBI:190135"/>
    </cofactor>
</comment>
<keyword evidence="4 7" id="KW-0408">Iron</keyword>
<dbReference type="SFLD" id="SFLDS00029">
    <property type="entry name" value="Radical_SAM"/>
    <property type="match status" value="1"/>
</dbReference>
<dbReference type="SMART" id="SM00729">
    <property type="entry name" value="Elp3"/>
    <property type="match status" value="1"/>
</dbReference>
<evidence type="ECO:0000256" key="3">
    <source>
        <dbReference type="ARBA" id="ARBA00022723"/>
    </source>
</evidence>
<dbReference type="GO" id="GO:0016740">
    <property type="term" value="F:transferase activity"/>
    <property type="evidence" value="ECO:0007669"/>
    <property type="project" value="TreeGrafter"/>
</dbReference>
<proteinExistence type="predicted"/>